<evidence type="ECO:0000313" key="1">
    <source>
        <dbReference type="EMBL" id="ABS16359.1"/>
    </source>
</evidence>
<name>A6X555_BRUA4</name>
<proteinExistence type="predicted"/>
<evidence type="ECO:0000313" key="2">
    <source>
        <dbReference type="Proteomes" id="UP000002301"/>
    </source>
</evidence>
<dbReference type="STRING" id="439375.Oant_3653"/>
<dbReference type="KEGG" id="oan:Oant_3653"/>
<gene>
    <name evidence="1" type="ordered locus">Oant_3653</name>
</gene>
<sequence length="139" mass="15886">MTLPNGCLAYLSVGKIPILAISGKDSGMRFTLISAALALFAITAVAEAGTPVAPAPISAVAANSTGSAIQVDYRCRRGMVRTPSGRCVTDRRWRDDRRGWDRHSPRYYRERDRDRRWRHDRDRHRDRIYIEPRRRGPHN</sequence>
<dbReference type="Proteomes" id="UP000002301">
    <property type="component" value="Chromosome 2"/>
</dbReference>
<protein>
    <submittedName>
        <fullName evidence="1">Uncharacterized protein</fullName>
    </submittedName>
</protein>
<organism evidence="1 2">
    <name type="scientific">Brucella anthropi (strain ATCC 49188 / DSM 6882 / CCUG 24695 / JCM 21032 / LMG 3331 / NBRC 15819 / NCTC 12168 / Alc 37)</name>
    <name type="common">Ochrobactrum anthropi</name>
    <dbReference type="NCBI Taxonomy" id="439375"/>
    <lineage>
        <taxon>Bacteria</taxon>
        <taxon>Pseudomonadati</taxon>
        <taxon>Pseudomonadota</taxon>
        <taxon>Alphaproteobacteria</taxon>
        <taxon>Hyphomicrobiales</taxon>
        <taxon>Brucellaceae</taxon>
        <taxon>Brucella/Ochrobactrum group</taxon>
        <taxon>Brucella</taxon>
    </lineage>
</organism>
<accession>A6X555</accession>
<dbReference type="EMBL" id="CP000759">
    <property type="protein sequence ID" value="ABS16359.1"/>
    <property type="molecule type" value="Genomic_DNA"/>
</dbReference>
<keyword evidence="2" id="KW-1185">Reference proteome</keyword>
<reference evidence="1 2" key="1">
    <citation type="journal article" date="2011" name="J. Bacteriol.">
        <title>Genome of Ochrobactrum anthropi ATCC 49188 T, a versatile opportunistic pathogen and symbiont of several eukaryotic hosts.</title>
        <authorList>
            <person name="Chain P.S."/>
            <person name="Lang D.M."/>
            <person name="Comerci D.J."/>
            <person name="Malfatti S.A."/>
            <person name="Vergez L.M."/>
            <person name="Shin M."/>
            <person name="Ugalde R.A."/>
            <person name="Garcia E."/>
            <person name="Tolmasky M.E."/>
        </authorList>
    </citation>
    <scope>NUCLEOTIDE SEQUENCE [LARGE SCALE GENOMIC DNA]</scope>
    <source>
        <strain evidence="2">ATCC 49188 / DSM 6882 / CCUG 24695 / JCM 21032 / LMG 3331 / NBRC 15819 / NCTC 12168 / Alc 37</strain>
    </source>
</reference>
<dbReference type="HOGENOM" id="CLU_153187_0_0_5"/>
<dbReference type="AlphaFoldDB" id="A6X555"/>